<dbReference type="AlphaFoldDB" id="A0A261QVF0"/>
<comment type="caution">
    <text evidence="3">The sequence shown here is derived from an EMBL/GenBank/DDBJ whole genome shotgun (WGS) entry which is preliminary data.</text>
</comment>
<dbReference type="Gene3D" id="3.40.190.10">
    <property type="entry name" value="Periplasmic binding protein-like II"/>
    <property type="match status" value="1"/>
</dbReference>
<dbReference type="Pfam" id="PF03401">
    <property type="entry name" value="TctC"/>
    <property type="match status" value="1"/>
</dbReference>
<dbReference type="Proteomes" id="UP000216947">
    <property type="component" value="Unassembled WGS sequence"/>
</dbReference>
<dbReference type="PIRSF" id="PIRSF017082">
    <property type="entry name" value="YflP"/>
    <property type="match status" value="1"/>
</dbReference>
<accession>A0A261QVF0</accession>
<dbReference type="SUPFAM" id="SSF53850">
    <property type="entry name" value="Periplasmic binding protein-like II"/>
    <property type="match status" value="1"/>
</dbReference>
<evidence type="ECO:0000256" key="2">
    <source>
        <dbReference type="SAM" id="SignalP"/>
    </source>
</evidence>
<proteinExistence type="inferred from homology"/>
<dbReference type="EMBL" id="NEVK01000008">
    <property type="protein sequence ID" value="OZI16775.1"/>
    <property type="molecule type" value="Genomic_DNA"/>
</dbReference>
<evidence type="ECO:0000313" key="4">
    <source>
        <dbReference type="Proteomes" id="UP000216947"/>
    </source>
</evidence>
<protein>
    <submittedName>
        <fullName evidence="3">Uncharacterized protein</fullName>
    </submittedName>
</protein>
<reference evidence="4" key="1">
    <citation type="submission" date="2017-05" db="EMBL/GenBank/DDBJ databases">
        <title>Complete and WGS of Bordetella genogroups.</title>
        <authorList>
            <person name="Spilker T."/>
            <person name="Lipuma J."/>
        </authorList>
    </citation>
    <scope>NUCLEOTIDE SEQUENCE [LARGE SCALE GENOMIC DNA]</scope>
    <source>
        <strain evidence="4">AU18089</strain>
    </source>
</reference>
<sequence length="327" mass="34280">MKILTSLSVGIWSALLLLSPAAHASDFPTRPVTFIVGYAPGGGTDIVARSVADVLSRKWGQQVIVRNRPGGTGVLGIRDLKSAPPDGYTLGIWTDSDIGNAAVRDDLDYDLVKDFDHISQLAAGGTVLVVNPKVPATTFSEFVSYAKQHPSKLNFAVVSGGGMHLDSLRIERAAGIKNAIIGYPGTGPALTDVVAGHSDVLVLPLGAALPFIKSSGVRVLAVGSAQRWPGLPDVQTLSEGIPGLESTFFYGVVAPKGMPESLKAEINAAVQEALKDPALGTKFESMGFIPTGNSPSEFTQVIATKLNASRIAAEQTGLKQSLQQQKK</sequence>
<dbReference type="CDD" id="cd07012">
    <property type="entry name" value="PBP2_Bug_TTT"/>
    <property type="match status" value="1"/>
</dbReference>
<feature type="chain" id="PRO_5012107963" evidence="2">
    <location>
        <begin position="25"/>
        <end position="327"/>
    </location>
</feature>
<dbReference type="PANTHER" id="PTHR42928">
    <property type="entry name" value="TRICARBOXYLATE-BINDING PROTEIN"/>
    <property type="match status" value="1"/>
</dbReference>
<dbReference type="RefSeq" id="WP_094797680.1">
    <property type="nucleotide sequence ID" value="NZ_NEVK01000008.1"/>
</dbReference>
<gene>
    <name evidence="3" type="ORF">CAL19_19130</name>
</gene>
<dbReference type="InterPro" id="IPR042100">
    <property type="entry name" value="Bug_dom1"/>
</dbReference>
<dbReference type="InterPro" id="IPR005064">
    <property type="entry name" value="BUG"/>
</dbReference>
<comment type="similarity">
    <text evidence="1">Belongs to the UPF0065 (bug) family.</text>
</comment>
<name>A0A261QVF0_9BORD</name>
<keyword evidence="2" id="KW-0732">Signal</keyword>
<evidence type="ECO:0000313" key="3">
    <source>
        <dbReference type="EMBL" id="OZI16775.1"/>
    </source>
</evidence>
<feature type="signal peptide" evidence="2">
    <location>
        <begin position="1"/>
        <end position="24"/>
    </location>
</feature>
<evidence type="ECO:0000256" key="1">
    <source>
        <dbReference type="ARBA" id="ARBA00006987"/>
    </source>
</evidence>
<dbReference type="Gene3D" id="3.40.190.150">
    <property type="entry name" value="Bordetella uptake gene, domain 1"/>
    <property type="match status" value="1"/>
</dbReference>
<dbReference type="PANTHER" id="PTHR42928:SF5">
    <property type="entry name" value="BLR1237 PROTEIN"/>
    <property type="match status" value="1"/>
</dbReference>
<keyword evidence="4" id="KW-1185">Reference proteome</keyword>
<organism evidence="3 4">
    <name type="scientific">Bordetella genomosp. 7</name>
    <dbReference type="NCBI Taxonomy" id="1416805"/>
    <lineage>
        <taxon>Bacteria</taxon>
        <taxon>Pseudomonadati</taxon>
        <taxon>Pseudomonadota</taxon>
        <taxon>Betaproteobacteria</taxon>
        <taxon>Burkholderiales</taxon>
        <taxon>Alcaligenaceae</taxon>
        <taxon>Bordetella</taxon>
    </lineage>
</organism>